<dbReference type="OrthoDB" id="1431964at2"/>
<dbReference type="RefSeq" id="WP_015753394.1">
    <property type="nucleotide sequence ID" value="NC_013222.1"/>
</dbReference>
<evidence type="ECO:0008006" key="4">
    <source>
        <dbReference type="Google" id="ProtNLM"/>
    </source>
</evidence>
<gene>
    <name evidence="2" type="ordered locus">RB2501_07045</name>
</gene>
<dbReference type="AlphaFoldDB" id="A4CI79"/>
<protein>
    <recommendedName>
        <fullName evidence="4">Lipoprotein</fullName>
    </recommendedName>
</protein>
<accession>A4CI79</accession>
<sequence length="224" mass="24188">MKTNSSFFKNSIFGVSLFACILIAAGCTHDSVGVSSSDDAESLNMVSARGKKARPIKATLFNFEDPNEQDVLICSPQEFGFPLTRNIIGGRMSHLGKLQQGVSHAVTGDMLSGSFGVPVTCDINVVTFRELVTTFEVTYVAANGDQFVTIEHVSIQFPNTTEGGGIDYTTGTFTNALDGDGNPIPITIKEGTGRFQNATGEFFQRNARFGPEGTFWELEGEITY</sequence>
<name>A4CI79_ROBBH</name>
<evidence type="ECO:0000256" key="1">
    <source>
        <dbReference type="SAM" id="SignalP"/>
    </source>
</evidence>
<feature type="chain" id="PRO_5002667413" description="Lipoprotein" evidence="1">
    <location>
        <begin position="25"/>
        <end position="224"/>
    </location>
</feature>
<reference evidence="2 3" key="1">
    <citation type="journal article" date="2009" name="J. Bacteriol.">
        <title>Complete genome sequence of Robiginitalea biformata HTCC2501.</title>
        <authorList>
            <person name="Oh H.M."/>
            <person name="Giovannoni S.J."/>
            <person name="Lee K."/>
            <person name="Ferriera S."/>
            <person name="Johnson J."/>
            <person name="Cho J.C."/>
        </authorList>
    </citation>
    <scope>NUCLEOTIDE SEQUENCE [LARGE SCALE GENOMIC DNA]</scope>
    <source>
        <strain evidence="3">ATCC BAA-864 / HTCC2501 / KCTC 12146</strain>
    </source>
</reference>
<dbReference type="PROSITE" id="PS51257">
    <property type="entry name" value="PROKAR_LIPOPROTEIN"/>
    <property type="match status" value="1"/>
</dbReference>
<organism evidence="2 3">
    <name type="scientific">Robiginitalea biformata (strain ATCC BAA-864 / DSM 15991 / KCTC 12146 / HTCC2501)</name>
    <dbReference type="NCBI Taxonomy" id="313596"/>
    <lineage>
        <taxon>Bacteria</taxon>
        <taxon>Pseudomonadati</taxon>
        <taxon>Bacteroidota</taxon>
        <taxon>Flavobacteriia</taxon>
        <taxon>Flavobacteriales</taxon>
        <taxon>Flavobacteriaceae</taxon>
        <taxon>Robiginitalea</taxon>
    </lineage>
</organism>
<dbReference type="Proteomes" id="UP000009049">
    <property type="component" value="Chromosome"/>
</dbReference>
<keyword evidence="3" id="KW-1185">Reference proteome</keyword>
<keyword evidence="1" id="KW-0732">Signal</keyword>
<evidence type="ECO:0000313" key="3">
    <source>
        <dbReference type="Proteomes" id="UP000009049"/>
    </source>
</evidence>
<feature type="signal peptide" evidence="1">
    <location>
        <begin position="1"/>
        <end position="24"/>
    </location>
</feature>
<proteinExistence type="predicted"/>
<dbReference type="HOGENOM" id="CLU_1234248_0_0_10"/>
<evidence type="ECO:0000313" key="2">
    <source>
        <dbReference type="EMBL" id="EAR16637.1"/>
    </source>
</evidence>
<dbReference type="KEGG" id="rbi:RB2501_07045"/>
<dbReference type="EMBL" id="CP001712">
    <property type="protein sequence ID" value="EAR16637.1"/>
    <property type="molecule type" value="Genomic_DNA"/>
</dbReference>